<feature type="transmembrane region" description="Helical" evidence="1">
    <location>
        <begin position="241"/>
        <end position="261"/>
    </location>
</feature>
<keyword evidence="1" id="KW-0472">Membrane</keyword>
<feature type="transmembrane region" description="Helical" evidence="1">
    <location>
        <begin position="124"/>
        <end position="141"/>
    </location>
</feature>
<feature type="transmembrane region" description="Helical" evidence="1">
    <location>
        <begin position="53"/>
        <end position="74"/>
    </location>
</feature>
<feature type="transmembrane region" description="Helical" evidence="1">
    <location>
        <begin position="153"/>
        <end position="171"/>
    </location>
</feature>
<evidence type="ECO:0000313" key="3">
    <source>
        <dbReference type="Proteomes" id="UP000217334"/>
    </source>
</evidence>
<accession>A0A250F7B5</accession>
<sequence length="275" mass="32419">MFLQNHKEMTIKDLKNNYQNVIIILICFGLHIGLSNYLYTFAKNLEFVLSMRFISNCFANLLITSPIWVGNVLLNDGKSYWQRLGLGSNIKEALVVIELLTLLLSPFFIYNFSDFLHFLNTKGTVWILNIFLAEICLRVFFFRNLCNYTSWGILRNTLIYTVVYLAFLIYSSLDNIIEAPSDFLPYYALNYLINFCVIFISSCFYFWLYVEWKHNFWLVFGVRLLISYYIAFVFGDGLLHYITWLFVAVPAVLIIIGTILYKRKKGLPLEVKRFW</sequence>
<dbReference type="AlphaFoldDB" id="A0A250F7B5"/>
<proteinExistence type="predicted"/>
<feature type="transmembrane region" description="Helical" evidence="1">
    <location>
        <begin position="21"/>
        <end position="41"/>
    </location>
</feature>
<evidence type="ECO:0000256" key="1">
    <source>
        <dbReference type="SAM" id="Phobius"/>
    </source>
</evidence>
<evidence type="ECO:0000313" key="2">
    <source>
        <dbReference type="EMBL" id="ATA79876.1"/>
    </source>
</evidence>
<protein>
    <submittedName>
        <fullName evidence="2">Uncharacterized protein</fullName>
    </submittedName>
</protein>
<feature type="transmembrane region" description="Helical" evidence="1">
    <location>
        <begin position="191"/>
        <end position="209"/>
    </location>
</feature>
<name>A0A250F7B5_CAPSP</name>
<feature type="transmembrane region" description="Helical" evidence="1">
    <location>
        <begin position="216"/>
        <end position="235"/>
    </location>
</feature>
<organism evidence="2 3">
    <name type="scientific">Capnocytophaga sputigena</name>
    <dbReference type="NCBI Taxonomy" id="1019"/>
    <lineage>
        <taxon>Bacteria</taxon>
        <taxon>Pseudomonadati</taxon>
        <taxon>Bacteroidota</taxon>
        <taxon>Flavobacteriia</taxon>
        <taxon>Flavobacteriales</taxon>
        <taxon>Flavobacteriaceae</taxon>
        <taxon>Capnocytophaga</taxon>
    </lineage>
</organism>
<keyword evidence="1" id="KW-0812">Transmembrane</keyword>
<reference evidence="3" key="1">
    <citation type="submission" date="2017-06" db="EMBL/GenBank/DDBJ databases">
        <title>Capnocytophaga spp. assemblies.</title>
        <authorList>
            <person name="Gulvik C.A."/>
        </authorList>
    </citation>
    <scope>NUCLEOTIDE SEQUENCE [LARGE SCALE GENOMIC DNA]</scope>
    <source>
        <strain evidence="3">H4486</strain>
    </source>
</reference>
<feature type="transmembrane region" description="Helical" evidence="1">
    <location>
        <begin position="94"/>
        <end position="112"/>
    </location>
</feature>
<dbReference type="EMBL" id="CP022383">
    <property type="protein sequence ID" value="ATA79876.1"/>
    <property type="molecule type" value="Genomic_DNA"/>
</dbReference>
<dbReference type="Proteomes" id="UP000217334">
    <property type="component" value="Chromosome"/>
</dbReference>
<gene>
    <name evidence="2" type="ORF">CGC59_09365</name>
</gene>
<keyword evidence="1" id="KW-1133">Transmembrane helix</keyword>